<dbReference type="Pfam" id="PF07536">
    <property type="entry name" value="HWE_HK"/>
    <property type="match status" value="1"/>
</dbReference>
<dbReference type="SMART" id="SM00091">
    <property type="entry name" value="PAS"/>
    <property type="match status" value="1"/>
</dbReference>
<evidence type="ECO:0000256" key="1">
    <source>
        <dbReference type="ARBA" id="ARBA00000085"/>
    </source>
</evidence>
<dbReference type="SMART" id="SM00911">
    <property type="entry name" value="HWE_HK"/>
    <property type="match status" value="1"/>
</dbReference>
<keyword evidence="3" id="KW-0600">Photoreceptor protein</keyword>
<evidence type="ECO:0000256" key="9">
    <source>
        <dbReference type="ARBA" id="ARBA00022741"/>
    </source>
</evidence>
<keyword evidence="4" id="KW-0597">Phosphoprotein</keyword>
<sequence>MTDEPHETTPPTGSQASMVFDDSPNRFRASNVEQKFDGASGVLFEQAMAQTRMAIVLADPAQEDMPIVFVNRAFTELTGYSEDEVVGKNCRFLQGEKSDPAVVARIRQALESEDVVVVELLNYRRDGTPFWNALHLGPIYSTEGKLLYYFGSQWDVSDVRAARAEEQHAKMMARELSHRMKNMFAVIGGLITVTGRTKNIREEAAEINDRIRALGRAFETTLDEASRGSVELEPAVKAVLTPYDPDGNRIRFEGESLRVDPNVISTVGLAMHELATNAIKHGALREQTGEITLKWVAQADDGLEFVWRESGGPTIEKPECGVGSGLGIIDNLLKTVGGSLEHDWQPGGFVARISFPHHGRAS</sequence>
<dbReference type="Gene3D" id="3.30.450.20">
    <property type="entry name" value="PAS domain"/>
    <property type="match status" value="1"/>
</dbReference>
<evidence type="ECO:0000256" key="11">
    <source>
        <dbReference type="ARBA" id="ARBA00022840"/>
    </source>
</evidence>
<gene>
    <name evidence="17" type="ORF">LX81_00891</name>
</gene>
<dbReference type="RefSeq" id="WP_111536086.1">
    <property type="nucleotide sequence ID" value="NZ_QKZL01000003.1"/>
</dbReference>
<dbReference type="OrthoDB" id="489241at2"/>
<evidence type="ECO:0000256" key="13">
    <source>
        <dbReference type="ARBA" id="ARBA00023170"/>
    </source>
</evidence>
<keyword evidence="9" id="KW-0547">Nucleotide-binding</keyword>
<name>A0A2W7P4D5_9RHOB</name>
<evidence type="ECO:0000256" key="4">
    <source>
        <dbReference type="ARBA" id="ARBA00022553"/>
    </source>
</evidence>
<evidence type="ECO:0000259" key="16">
    <source>
        <dbReference type="PROSITE" id="PS50113"/>
    </source>
</evidence>
<dbReference type="NCBIfam" id="TIGR00229">
    <property type="entry name" value="sensory_box"/>
    <property type="match status" value="1"/>
</dbReference>
<dbReference type="PANTHER" id="PTHR47429:SF2">
    <property type="entry name" value="PROTEIN TWIN LOV 1"/>
    <property type="match status" value="1"/>
</dbReference>
<accession>A0A2W7P4D5</accession>
<evidence type="ECO:0000256" key="10">
    <source>
        <dbReference type="ARBA" id="ARBA00022777"/>
    </source>
</evidence>
<dbReference type="InterPro" id="IPR000700">
    <property type="entry name" value="PAS-assoc_C"/>
</dbReference>
<evidence type="ECO:0000256" key="7">
    <source>
        <dbReference type="ARBA" id="ARBA00022643"/>
    </source>
</evidence>
<dbReference type="EMBL" id="QKZL01000003">
    <property type="protein sequence ID" value="PZX18262.1"/>
    <property type="molecule type" value="Genomic_DNA"/>
</dbReference>
<keyword evidence="13" id="KW-0675">Receptor</keyword>
<keyword evidence="12" id="KW-0157">Chromophore</keyword>
<keyword evidence="7" id="KW-0288">FMN</keyword>
<evidence type="ECO:0000259" key="15">
    <source>
        <dbReference type="PROSITE" id="PS50112"/>
    </source>
</evidence>
<keyword evidence="6" id="KW-0285">Flavoprotein</keyword>
<keyword evidence="10" id="KW-0418">Kinase</keyword>
<protein>
    <recommendedName>
        <fullName evidence="2">histidine kinase</fullName>
        <ecNumber evidence="2">2.7.13.3</ecNumber>
    </recommendedName>
</protein>
<evidence type="ECO:0000256" key="14">
    <source>
        <dbReference type="SAM" id="MobiDB-lite"/>
    </source>
</evidence>
<dbReference type="InterPro" id="IPR000014">
    <property type="entry name" value="PAS"/>
</dbReference>
<dbReference type="EC" id="2.7.13.3" evidence="2"/>
<keyword evidence="11" id="KW-0067">ATP-binding</keyword>
<dbReference type="Pfam" id="PF13426">
    <property type="entry name" value="PAS_9"/>
    <property type="match status" value="1"/>
</dbReference>
<dbReference type="PROSITE" id="PS50113">
    <property type="entry name" value="PAC"/>
    <property type="match status" value="1"/>
</dbReference>
<dbReference type="GO" id="GO:0004673">
    <property type="term" value="F:protein histidine kinase activity"/>
    <property type="evidence" value="ECO:0007669"/>
    <property type="project" value="UniProtKB-EC"/>
</dbReference>
<evidence type="ECO:0000313" key="18">
    <source>
        <dbReference type="Proteomes" id="UP000248916"/>
    </source>
</evidence>
<dbReference type="Proteomes" id="UP000248916">
    <property type="component" value="Unassembled WGS sequence"/>
</dbReference>
<organism evidence="17 18">
    <name type="scientific">Palleronia aestuarii</name>
    <dbReference type="NCBI Taxonomy" id="568105"/>
    <lineage>
        <taxon>Bacteria</taxon>
        <taxon>Pseudomonadati</taxon>
        <taxon>Pseudomonadota</taxon>
        <taxon>Alphaproteobacteria</taxon>
        <taxon>Rhodobacterales</taxon>
        <taxon>Roseobacteraceae</taxon>
        <taxon>Palleronia</taxon>
    </lineage>
</organism>
<dbReference type="NCBIfam" id="NF010077">
    <property type="entry name" value="PRK13559.1"/>
    <property type="match status" value="1"/>
</dbReference>
<feature type="domain" description="PAS" evidence="15">
    <location>
        <begin position="40"/>
        <end position="113"/>
    </location>
</feature>
<dbReference type="InterPro" id="IPR036890">
    <property type="entry name" value="HATPase_C_sf"/>
</dbReference>
<dbReference type="InterPro" id="IPR011102">
    <property type="entry name" value="Sig_transdc_His_kinase_HWE"/>
</dbReference>
<comment type="caution">
    <text evidence="17">The sequence shown here is derived from an EMBL/GenBank/DDBJ whole genome shotgun (WGS) entry which is preliminary data.</text>
</comment>
<dbReference type="InterPro" id="IPR035965">
    <property type="entry name" value="PAS-like_dom_sf"/>
</dbReference>
<evidence type="ECO:0000256" key="2">
    <source>
        <dbReference type="ARBA" id="ARBA00012438"/>
    </source>
</evidence>
<reference evidence="17 18" key="1">
    <citation type="submission" date="2018-06" db="EMBL/GenBank/DDBJ databases">
        <title>Genomic Encyclopedia of Archaeal and Bacterial Type Strains, Phase II (KMG-II): from individual species to whole genera.</title>
        <authorList>
            <person name="Goeker M."/>
        </authorList>
    </citation>
    <scope>NUCLEOTIDE SEQUENCE [LARGE SCALE GENOMIC DNA]</scope>
    <source>
        <strain evidence="17 18">DSM 22009</strain>
    </source>
</reference>
<keyword evidence="18" id="KW-1185">Reference proteome</keyword>
<evidence type="ECO:0000256" key="12">
    <source>
        <dbReference type="ARBA" id="ARBA00022991"/>
    </source>
</evidence>
<dbReference type="AlphaFoldDB" id="A0A2W7P4D5"/>
<feature type="region of interest" description="Disordered" evidence="14">
    <location>
        <begin position="1"/>
        <end position="22"/>
    </location>
</feature>
<evidence type="ECO:0000256" key="5">
    <source>
        <dbReference type="ARBA" id="ARBA00022606"/>
    </source>
</evidence>
<dbReference type="GO" id="GO:0009881">
    <property type="term" value="F:photoreceptor activity"/>
    <property type="evidence" value="ECO:0007669"/>
    <property type="project" value="UniProtKB-KW"/>
</dbReference>
<evidence type="ECO:0000256" key="6">
    <source>
        <dbReference type="ARBA" id="ARBA00022630"/>
    </source>
</evidence>
<dbReference type="PANTHER" id="PTHR47429">
    <property type="entry name" value="PROTEIN TWIN LOV 1"/>
    <property type="match status" value="1"/>
</dbReference>
<dbReference type="CDD" id="cd00130">
    <property type="entry name" value="PAS"/>
    <property type="match status" value="1"/>
</dbReference>
<evidence type="ECO:0000256" key="8">
    <source>
        <dbReference type="ARBA" id="ARBA00022679"/>
    </source>
</evidence>
<evidence type="ECO:0000313" key="17">
    <source>
        <dbReference type="EMBL" id="PZX18262.1"/>
    </source>
</evidence>
<proteinExistence type="predicted"/>
<dbReference type="PROSITE" id="PS50112">
    <property type="entry name" value="PAS"/>
    <property type="match status" value="1"/>
</dbReference>
<evidence type="ECO:0000256" key="3">
    <source>
        <dbReference type="ARBA" id="ARBA00022543"/>
    </source>
</evidence>
<dbReference type="InterPro" id="IPR001610">
    <property type="entry name" value="PAC"/>
</dbReference>
<dbReference type="SMART" id="SM00086">
    <property type="entry name" value="PAC"/>
    <property type="match status" value="1"/>
</dbReference>
<comment type="catalytic activity">
    <reaction evidence="1">
        <text>ATP + protein L-histidine = ADP + protein N-phospho-L-histidine.</text>
        <dbReference type="EC" id="2.7.13.3"/>
    </reaction>
</comment>
<dbReference type="SUPFAM" id="SSF55874">
    <property type="entry name" value="ATPase domain of HSP90 chaperone/DNA topoisomerase II/histidine kinase"/>
    <property type="match status" value="1"/>
</dbReference>
<dbReference type="Gene3D" id="3.30.565.10">
    <property type="entry name" value="Histidine kinase-like ATPase, C-terminal domain"/>
    <property type="match status" value="1"/>
</dbReference>
<dbReference type="GO" id="GO:0005524">
    <property type="term" value="F:ATP binding"/>
    <property type="evidence" value="ECO:0007669"/>
    <property type="project" value="UniProtKB-KW"/>
</dbReference>
<feature type="domain" description="PAC" evidence="16">
    <location>
        <begin position="116"/>
        <end position="168"/>
    </location>
</feature>
<keyword evidence="5" id="KW-0716">Sensory transduction</keyword>
<keyword evidence="8" id="KW-0808">Transferase</keyword>
<dbReference type="SUPFAM" id="SSF55785">
    <property type="entry name" value="PYP-like sensor domain (PAS domain)"/>
    <property type="match status" value="1"/>
</dbReference>